<evidence type="ECO:0000313" key="2">
    <source>
        <dbReference type="EMBL" id="DAA03394.1"/>
    </source>
</evidence>
<gene>
    <name evidence="2" type="ORF">HDC19538</name>
</gene>
<organism evidence="2">
    <name type="scientific">Drosophila melanogaster</name>
    <name type="common">Fruit fly</name>
    <dbReference type="NCBI Taxonomy" id="7227"/>
    <lineage>
        <taxon>Eukaryota</taxon>
        <taxon>Metazoa</taxon>
        <taxon>Ecdysozoa</taxon>
        <taxon>Arthropoda</taxon>
        <taxon>Hexapoda</taxon>
        <taxon>Insecta</taxon>
        <taxon>Pterygota</taxon>
        <taxon>Neoptera</taxon>
        <taxon>Endopterygota</taxon>
        <taxon>Diptera</taxon>
        <taxon>Brachycera</taxon>
        <taxon>Muscomorpha</taxon>
        <taxon>Ephydroidea</taxon>
        <taxon>Drosophilidae</taxon>
        <taxon>Drosophila</taxon>
        <taxon>Sophophora</taxon>
    </lineage>
</organism>
<dbReference type="AlphaFoldDB" id="Q6II72"/>
<proteinExistence type="predicted"/>
<dbReference type="EMBL" id="BK003194">
    <property type="protein sequence ID" value="DAA03394.1"/>
    <property type="molecule type" value="Genomic_DNA"/>
</dbReference>
<protein>
    <submittedName>
        <fullName evidence="2">HDC19538</fullName>
    </submittedName>
</protein>
<sequence length="354" mass="40091">MIAGALISVGVWACHRFQLPMIDGRLRGIAANLPSAPTRPATKSPHHISSSPPVHQDLTSGADGHKSNIHSANPPQFCFGRRLEVCNANLAHWMDTYTYLARSFQSIQSVFMCMCFTFLSKEWIGFLKCCFIDFQCSLAKESLPWQVKDKCKSMSMTIRHALCKAATSRVYRWKVGVIWWLVGNGCELQKPTSQGCPHVKREIRKLHTLAPMAEGAVEVRRNLAQGTPVRHSSHLDDLWKMASAKNRHFSHLSEPLVFVPHLPLPLMGGKTLPKCFPQRSIHNIMRWANNYRHMYDIKPARVSVVSSAHSQMTGDGHRIGVFPHGDSRFYIHVTDRFIRSRVVDGNWHLVPLRT</sequence>
<accession>Q6II72</accession>
<name>Q6II72_DROME</name>
<feature type="region of interest" description="Disordered" evidence="1">
    <location>
        <begin position="37"/>
        <end position="65"/>
    </location>
</feature>
<reference evidence="2" key="1">
    <citation type="journal article" date="2003" name="Genome Biol.">
        <title>An integrated gene annotation and transcriptional profiling approach towards the full gene content of the Drosophila genome.</title>
        <authorList>
            <person name="Hild M."/>
            <person name="Beckmann B."/>
            <person name="Haas S.A."/>
            <person name="Koch B."/>
            <person name="Solovyev V."/>
            <person name="Busold C."/>
            <person name="Fellenberg K."/>
            <person name="Boutros M."/>
            <person name="Vingron M."/>
            <person name="Sauer F."/>
            <person name="Hoheisel J.D."/>
            <person name="Paro R."/>
        </authorList>
    </citation>
    <scope>NUCLEOTIDE SEQUENCE</scope>
</reference>
<evidence type="ECO:0000256" key="1">
    <source>
        <dbReference type="SAM" id="MobiDB-lite"/>
    </source>
</evidence>